<reference evidence="2" key="1">
    <citation type="submission" date="2016-11" db="EMBL/GenBank/DDBJ databases">
        <authorList>
            <person name="Varghese N."/>
            <person name="Submissions S."/>
        </authorList>
    </citation>
    <scope>NUCLEOTIDE SEQUENCE [LARGE SCALE GENOMIC DNA]</scope>
    <source>
        <strain evidence="2">DSM 19978</strain>
    </source>
</reference>
<evidence type="ECO:0000313" key="2">
    <source>
        <dbReference type="Proteomes" id="UP000184516"/>
    </source>
</evidence>
<dbReference type="AlphaFoldDB" id="A0A1M5IXG4"/>
<gene>
    <name evidence="1" type="ORF">SAMN05443549_103273</name>
</gene>
<name>A0A1M5IXG4_9FLAO</name>
<keyword evidence="2" id="KW-1185">Reference proteome</keyword>
<dbReference type="STRING" id="468056.SAMN05443549_103273"/>
<organism evidence="1 2">
    <name type="scientific">Flavobacterium fluvii</name>
    <dbReference type="NCBI Taxonomy" id="468056"/>
    <lineage>
        <taxon>Bacteria</taxon>
        <taxon>Pseudomonadati</taxon>
        <taxon>Bacteroidota</taxon>
        <taxon>Flavobacteriia</taxon>
        <taxon>Flavobacteriales</taxon>
        <taxon>Flavobacteriaceae</taxon>
        <taxon>Flavobacterium</taxon>
    </lineage>
</organism>
<dbReference type="Proteomes" id="UP000184516">
    <property type="component" value="Unassembled WGS sequence"/>
</dbReference>
<dbReference type="EMBL" id="FQWB01000003">
    <property type="protein sequence ID" value="SHG32815.1"/>
    <property type="molecule type" value="Genomic_DNA"/>
</dbReference>
<proteinExistence type="predicted"/>
<accession>A0A1M5IXG4</accession>
<evidence type="ECO:0000313" key="1">
    <source>
        <dbReference type="EMBL" id="SHG32815.1"/>
    </source>
</evidence>
<protein>
    <submittedName>
        <fullName evidence="1">Uncharacterized protein</fullName>
    </submittedName>
</protein>
<sequence>MATRHFIFKQKKAPIGAFSISKTQVYLLKYIFLLEYNS</sequence>